<dbReference type="OrthoDB" id="6077919at2759"/>
<evidence type="ECO:0000256" key="6">
    <source>
        <dbReference type="ARBA" id="ARBA00051722"/>
    </source>
</evidence>
<keyword evidence="4 8" id="KW-0460">Magnesium</keyword>
<feature type="compositionally biased region" description="Low complexity" evidence="10">
    <location>
        <begin position="362"/>
        <end position="376"/>
    </location>
</feature>
<dbReference type="PANTHER" id="PTHR10190">
    <property type="entry name" value="EYES ABSENT"/>
    <property type="match status" value="1"/>
</dbReference>
<accession>A0A7M5WSG7</accession>
<organism evidence="11 12">
    <name type="scientific">Clytia hemisphaerica</name>
    <dbReference type="NCBI Taxonomy" id="252671"/>
    <lineage>
        <taxon>Eukaryota</taxon>
        <taxon>Metazoa</taxon>
        <taxon>Cnidaria</taxon>
        <taxon>Hydrozoa</taxon>
        <taxon>Hydroidolina</taxon>
        <taxon>Leptothecata</taxon>
        <taxon>Obeliida</taxon>
        <taxon>Clytiidae</taxon>
        <taxon>Clytia</taxon>
    </lineage>
</organism>
<dbReference type="EC" id="3.1.3.48" evidence="9"/>
<feature type="compositionally biased region" description="Polar residues" evidence="10">
    <location>
        <begin position="317"/>
        <end position="354"/>
    </location>
</feature>
<comment type="similarity">
    <text evidence="1 9">Belongs to the HAD-like hydrolase superfamily. EYA family.</text>
</comment>
<feature type="binding site" evidence="8">
    <location>
        <position position="451"/>
    </location>
    <ligand>
        <name>Mg(2+)</name>
        <dbReference type="ChEBI" id="CHEBI:18420"/>
    </ligand>
</feature>
<evidence type="ECO:0000256" key="5">
    <source>
        <dbReference type="ARBA" id="ARBA00022912"/>
    </source>
</evidence>
<dbReference type="InterPro" id="IPR028472">
    <property type="entry name" value="EYA"/>
</dbReference>
<feature type="active site" description="Proton donor" evidence="7">
    <location>
        <position position="451"/>
    </location>
</feature>
<evidence type="ECO:0000256" key="1">
    <source>
        <dbReference type="ARBA" id="ARBA00010501"/>
    </source>
</evidence>
<feature type="active site" description="Nucleophile" evidence="7">
    <location>
        <position position="449"/>
    </location>
</feature>
<proteinExistence type="inferred from homology"/>
<dbReference type="Gene3D" id="3.40.50.12350">
    <property type="match status" value="1"/>
</dbReference>
<evidence type="ECO:0000256" key="4">
    <source>
        <dbReference type="ARBA" id="ARBA00022842"/>
    </source>
</evidence>
<keyword evidence="3 9" id="KW-0378">Hydrolase</keyword>
<feature type="region of interest" description="Disordered" evidence="10">
    <location>
        <begin position="1"/>
        <end position="90"/>
    </location>
</feature>
<comment type="catalytic activity">
    <reaction evidence="6 9">
        <text>O-phospho-L-tyrosyl-[protein] + H2O = L-tyrosyl-[protein] + phosphate</text>
        <dbReference type="Rhea" id="RHEA:10684"/>
        <dbReference type="Rhea" id="RHEA-COMP:10136"/>
        <dbReference type="Rhea" id="RHEA-COMP:20101"/>
        <dbReference type="ChEBI" id="CHEBI:15377"/>
        <dbReference type="ChEBI" id="CHEBI:43474"/>
        <dbReference type="ChEBI" id="CHEBI:46858"/>
        <dbReference type="ChEBI" id="CHEBI:61978"/>
        <dbReference type="EC" id="3.1.3.48"/>
    </reaction>
</comment>
<dbReference type="GO" id="GO:0004725">
    <property type="term" value="F:protein tyrosine phosphatase activity"/>
    <property type="evidence" value="ECO:0007669"/>
    <property type="project" value="UniProtKB-EC"/>
</dbReference>
<sequence>MTMTEVISERSSSVPGESEDDELLTPREKKPKIEKDLDDVFLENKKPTPEDLSPQRAQYGYQGSTARQTPERTYSTNSSNGSEIAKQEIPSSNLPNIFNVSCSASTMPSIVNTPTTGQSSYPSTMDTLIDYNSLTKQYHSASNLLQNITKTPYFDSSTGKYTENNVANNTSNSPPAGGKYFDNKYNFTGSQSEFNGRSSVTSSNYSFGPSNMLQSGFPPPQSIISKSLTQFAGSGYLPPTTSYPSLGSNPASFNAPYFNQKFASTDNNNYLYPNLFSSSTKLPAYSTSQGSTQIFPPPFGNNGLFPSSGMNSPLLPGSNNVPESPTNGSSYNQNPIVGNNSAGSQAPTTASPFSPTIPLMGNSTHNNQLNSSSSSNFETRMNFPSDSSYNSYLEMEHGTPINYNSPTEKYSTRSNRKSKLQNGVKKASKSKKSLQSDPEHSYDRVFIWDLDETILVFHSLITGEFASKFGKDPSTASTIGFRLEEMIYHIASSHLFFSDLEECDQVHVDDISTDDTGQDLNSSSSVLQFPVAGRRGVDWNRKLAFRYRRIKEMYNAYRNNIDDLLGPGKREQWLPLRMEMENLSDSWHTLASKCIYTIKKRASCLNVLVTSSHLIPTLAKCMLFGLTDYFPAENIYSANKDGKEACFQRVQSRFGRKCTYVVVGNGRAEEIPSKQLGIPFWRVTNHGDLVNLHHALELGHL</sequence>
<comment type="cofactor">
    <cofactor evidence="8 9">
        <name>Mg(2+)</name>
        <dbReference type="ChEBI" id="CHEBI:18420"/>
    </cofactor>
    <text evidence="8 9">Binds 1 Mg(2+) ion per subunit.</text>
</comment>
<name>A0A7M5WSG7_9CNID</name>
<keyword evidence="2 8" id="KW-0479">Metal-binding</keyword>
<dbReference type="PANTHER" id="PTHR10190:SF16">
    <property type="entry name" value="DEVELOPMENTAL PROTEIN EYES ABSENT"/>
    <property type="match status" value="1"/>
</dbReference>
<dbReference type="Proteomes" id="UP000594262">
    <property type="component" value="Unplaced"/>
</dbReference>
<evidence type="ECO:0000256" key="3">
    <source>
        <dbReference type="ARBA" id="ARBA00022801"/>
    </source>
</evidence>
<evidence type="ECO:0000256" key="10">
    <source>
        <dbReference type="SAM" id="MobiDB-lite"/>
    </source>
</evidence>
<protein>
    <recommendedName>
        <fullName evidence="9">Eyes absent homolog</fullName>
        <ecNumber evidence="9">3.1.3.48</ecNumber>
    </recommendedName>
</protein>
<feature type="region of interest" description="Disordered" evidence="10">
    <location>
        <begin position="303"/>
        <end position="381"/>
    </location>
</feature>
<dbReference type="RefSeq" id="XP_066935214.1">
    <property type="nucleotide sequence ID" value="XM_067079113.1"/>
</dbReference>
<keyword evidence="12" id="KW-1185">Reference proteome</keyword>
<dbReference type="GO" id="GO:2001240">
    <property type="term" value="P:negative regulation of extrinsic apoptotic signaling pathway in absence of ligand"/>
    <property type="evidence" value="ECO:0007669"/>
    <property type="project" value="TreeGrafter"/>
</dbReference>
<dbReference type="GO" id="GO:0030154">
    <property type="term" value="P:cell differentiation"/>
    <property type="evidence" value="ECO:0007669"/>
    <property type="project" value="TreeGrafter"/>
</dbReference>
<keyword evidence="9" id="KW-0805">Transcription regulation</keyword>
<evidence type="ECO:0000256" key="2">
    <source>
        <dbReference type="ARBA" id="ARBA00022723"/>
    </source>
</evidence>
<dbReference type="NCBIfam" id="TIGR01658">
    <property type="entry name" value="EYA-cons_domain"/>
    <property type="match status" value="1"/>
</dbReference>
<reference evidence="11" key="1">
    <citation type="submission" date="2021-01" db="UniProtKB">
        <authorList>
            <consortium name="EnsemblMetazoa"/>
        </authorList>
    </citation>
    <scope>IDENTIFICATION</scope>
</reference>
<feature type="binding site" evidence="8">
    <location>
        <position position="449"/>
    </location>
    <ligand>
        <name>Mg(2+)</name>
        <dbReference type="ChEBI" id="CHEBI:18420"/>
    </ligand>
</feature>
<feature type="compositionally biased region" description="Polar residues" evidence="10">
    <location>
        <begin position="1"/>
        <end position="15"/>
    </location>
</feature>
<evidence type="ECO:0000313" key="12">
    <source>
        <dbReference type="Proteomes" id="UP000594262"/>
    </source>
</evidence>
<dbReference type="EnsemblMetazoa" id="CLYHEMT010154.2">
    <property type="protein sequence ID" value="CLYHEMP010154.2"/>
    <property type="gene ID" value="CLYHEMG010154"/>
</dbReference>
<evidence type="ECO:0000256" key="7">
    <source>
        <dbReference type="PIRSR" id="PIRSR628472-1"/>
    </source>
</evidence>
<keyword evidence="5 9" id="KW-0904">Protein phosphatase</keyword>
<dbReference type="InterPro" id="IPR038102">
    <property type="entry name" value="EYA_dom_sf"/>
</dbReference>
<dbReference type="GeneID" id="136822805"/>
<dbReference type="GO" id="GO:0005634">
    <property type="term" value="C:nucleus"/>
    <property type="evidence" value="ECO:0007669"/>
    <property type="project" value="TreeGrafter"/>
</dbReference>
<dbReference type="AlphaFoldDB" id="A0A7M5WSG7"/>
<dbReference type="InterPro" id="IPR006545">
    <property type="entry name" value="EYA_dom"/>
</dbReference>
<evidence type="ECO:0000313" key="11">
    <source>
        <dbReference type="EnsemblMetazoa" id="CLYHEMP010154.2"/>
    </source>
</evidence>
<feature type="compositionally biased region" description="Polar residues" evidence="10">
    <location>
        <begin position="61"/>
        <end position="82"/>
    </location>
</feature>
<feature type="compositionally biased region" description="Polar residues" evidence="10">
    <location>
        <begin position="401"/>
        <end position="413"/>
    </location>
</feature>
<evidence type="ECO:0000256" key="8">
    <source>
        <dbReference type="PIRSR" id="PIRSR628472-2"/>
    </source>
</evidence>
<dbReference type="GO" id="GO:0045739">
    <property type="term" value="P:positive regulation of DNA repair"/>
    <property type="evidence" value="ECO:0007669"/>
    <property type="project" value="TreeGrafter"/>
</dbReference>
<feature type="region of interest" description="Disordered" evidence="10">
    <location>
        <begin position="400"/>
        <end position="436"/>
    </location>
</feature>
<evidence type="ECO:0000256" key="9">
    <source>
        <dbReference type="RuleBase" id="RU362036"/>
    </source>
</evidence>
<dbReference type="SFLD" id="SFLDG01129">
    <property type="entry name" value="C1.5:_HAD__Beta-PGM__Phosphata"/>
    <property type="match status" value="1"/>
</dbReference>
<dbReference type="GO" id="GO:0046872">
    <property type="term" value="F:metal ion binding"/>
    <property type="evidence" value="ECO:0007669"/>
    <property type="project" value="UniProtKB-KW"/>
</dbReference>
<keyword evidence="9" id="KW-0804">Transcription</keyword>
<feature type="compositionally biased region" description="Basic and acidic residues" evidence="10">
    <location>
        <begin position="24"/>
        <end position="35"/>
    </location>
</feature>
<dbReference type="SFLD" id="SFLDS00003">
    <property type="entry name" value="Haloacid_Dehalogenase"/>
    <property type="match status" value="1"/>
</dbReference>